<evidence type="ECO:0000313" key="2">
    <source>
        <dbReference type="Proteomes" id="UP000655830"/>
    </source>
</evidence>
<dbReference type="RefSeq" id="WP_249331114.1">
    <property type="nucleotide sequence ID" value="NZ_JACRSY010000001.1"/>
</dbReference>
<gene>
    <name evidence="1" type="ORF">H8718_00435</name>
</gene>
<dbReference type="Proteomes" id="UP000655830">
    <property type="component" value="Unassembled WGS sequence"/>
</dbReference>
<dbReference type="EMBL" id="JACRSY010000001">
    <property type="protein sequence ID" value="MBC8578006.1"/>
    <property type="molecule type" value="Genomic_DNA"/>
</dbReference>
<organism evidence="1 2">
    <name type="scientific">Zhenhengia yiwuensis</name>
    <dbReference type="NCBI Taxonomy" id="2763666"/>
    <lineage>
        <taxon>Bacteria</taxon>
        <taxon>Bacillati</taxon>
        <taxon>Bacillota</taxon>
        <taxon>Clostridia</taxon>
        <taxon>Lachnospirales</taxon>
        <taxon>Lachnospiraceae</taxon>
        <taxon>Zhenhengia</taxon>
    </lineage>
</organism>
<name>A0A926EBN5_9FIRM</name>
<accession>A0A926EBN5</accession>
<evidence type="ECO:0000313" key="1">
    <source>
        <dbReference type="EMBL" id="MBC8578006.1"/>
    </source>
</evidence>
<comment type="caution">
    <text evidence="1">The sequence shown here is derived from an EMBL/GenBank/DDBJ whole genome shotgun (WGS) entry which is preliminary data.</text>
</comment>
<reference evidence="1" key="1">
    <citation type="submission" date="2020-08" db="EMBL/GenBank/DDBJ databases">
        <title>Genome public.</title>
        <authorList>
            <person name="Liu C."/>
            <person name="Sun Q."/>
        </authorList>
    </citation>
    <scope>NUCLEOTIDE SEQUENCE</scope>
    <source>
        <strain evidence="1">NSJ-12</strain>
    </source>
</reference>
<keyword evidence="2" id="KW-1185">Reference proteome</keyword>
<proteinExistence type="predicted"/>
<dbReference type="AlphaFoldDB" id="A0A926EBN5"/>
<sequence length="291" mass="33573">MQKKIIVSSCKIDSVGSVRDMSPLKMAILLVYEISHTLRIKPQVYSLQDERTLWVLFPEGCIECDELLEEYGMIMALISKHYPLTLYGMIDELEEGEVEVRMEHEEVLCKKRSFTGKGFNMLTSVYMTLKFNSLIELSFMDEGLRQIDFNKKCIALCSKWRVAPFAAKIFIPNLLTYYAYIETGEIDNLESNLLEALTVKQIMGLWTVFLTEGTTTGEFEYLYDQFSQGRALKMAYWELALRLTLSQLNIKIDYTDNTFKIENQEGKCMRLDFASSSAAEKLFLKILFPSS</sequence>
<protein>
    <submittedName>
        <fullName evidence="1">Uncharacterized protein</fullName>
    </submittedName>
</protein>